<feature type="transmembrane region" description="Helical" evidence="7">
    <location>
        <begin position="71"/>
        <end position="93"/>
    </location>
</feature>
<evidence type="ECO:0000313" key="9">
    <source>
        <dbReference type="EMBL" id="QIZ10371.1"/>
    </source>
</evidence>
<dbReference type="GO" id="GO:0005886">
    <property type="term" value="C:plasma membrane"/>
    <property type="evidence" value="ECO:0007669"/>
    <property type="project" value="UniProtKB-SubCell"/>
</dbReference>
<dbReference type="GO" id="GO:0055085">
    <property type="term" value="P:transmembrane transport"/>
    <property type="evidence" value="ECO:0007669"/>
    <property type="project" value="InterPro"/>
</dbReference>
<gene>
    <name evidence="9" type="ORF">HFZ78_29710</name>
</gene>
<evidence type="ECO:0000256" key="5">
    <source>
        <dbReference type="ARBA" id="ARBA00022989"/>
    </source>
</evidence>
<dbReference type="InterPro" id="IPR035906">
    <property type="entry name" value="MetI-like_sf"/>
</dbReference>
<name>A0A6H1PAY4_PRIMG</name>
<comment type="similarity">
    <text evidence="7">Belongs to the binding-protein-dependent transport system permease family.</text>
</comment>
<evidence type="ECO:0000256" key="6">
    <source>
        <dbReference type="ARBA" id="ARBA00023136"/>
    </source>
</evidence>
<evidence type="ECO:0000256" key="4">
    <source>
        <dbReference type="ARBA" id="ARBA00022692"/>
    </source>
</evidence>
<reference evidence="9 10" key="1">
    <citation type="submission" date="2020-04" db="EMBL/GenBank/DDBJ databases">
        <title>Genome-Wide Identification of 5-Methylcytosine Sites in Bacterial Genomes By High-Throughput Sequencing of MspJI Restriction Fragments.</title>
        <authorList>
            <person name="Wu V."/>
        </authorList>
    </citation>
    <scope>NUCLEOTIDE SEQUENCE [LARGE SCALE GENOMIC DNA]</scope>
    <source>
        <strain evidence="9 10">S2</strain>
    </source>
</reference>
<dbReference type="PANTHER" id="PTHR30193">
    <property type="entry name" value="ABC TRANSPORTER PERMEASE PROTEIN"/>
    <property type="match status" value="1"/>
</dbReference>
<sequence>MKTNKIYPWYFSSGAIILYTIFIVVPSLIGIYYSFTDWNSYDVNKNFIGIENYKNIIFGDHVYLEFIKNTLIFTIFTTLAKTVLGLFVAILLVSGVKAANLHRMIIFSPQVLSFLIVGLVFKSLLDPNNGFVNTTLRSLGLDFMAHSWLGSLTWAMPSVMGVDTWKGMGYIMVLFIAGLLAIPKELYEASEMDGAGFFQRLFRITLPMLFPTVMIATVLNLTYGLRVFDIIYVLTNGGPGSATDVINTAVYSAFAKGYWGLGSALSTILFVIMAIASVFIIRIMNRKGEY</sequence>
<keyword evidence="4 7" id="KW-0812">Transmembrane</keyword>
<dbReference type="Pfam" id="PF00528">
    <property type="entry name" value="BPD_transp_1"/>
    <property type="match status" value="1"/>
</dbReference>
<evidence type="ECO:0000313" key="10">
    <source>
        <dbReference type="Proteomes" id="UP000501868"/>
    </source>
</evidence>
<accession>A0A6H1PAY4</accession>
<keyword evidence="2 7" id="KW-0813">Transport</keyword>
<dbReference type="EMBL" id="CP051128">
    <property type="protein sequence ID" value="QIZ10371.1"/>
    <property type="molecule type" value="Genomic_DNA"/>
</dbReference>
<dbReference type="PANTHER" id="PTHR30193:SF37">
    <property type="entry name" value="INNER MEMBRANE ABC TRANSPORTER PERMEASE PROTEIN YCJO"/>
    <property type="match status" value="1"/>
</dbReference>
<feature type="transmembrane region" description="Helical" evidence="7">
    <location>
        <begin position="258"/>
        <end position="281"/>
    </location>
</feature>
<evidence type="ECO:0000256" key="3">
    <source>
        <dbReference type="ARBA" id="ARBA00022475"/>
    </source>
</evidence>
<dbReference type="AlphaFoldDB" id="A0A6H1PAY4"/>
<dbReference type="InterPro" id="IPR000515">
    <property type="entry name" value="MetI-like"/>
</dbReference>
<keyword evidence="6 7" id="KW-0472">Membrane</keyword>
<organism evidence="9 10">
    <name type="scientific">Priestia megaterium</name>
    <name type="common">Bacillus megaterium</name>
    <dbReference type="NCBI Taxonomy" id="1404"/>
    <lineage>
        <taxon>Bacteria</taxon>
        <taxon>Bacillati</taxon>
        <taxon>Bacillota</taxon>
        <taxon>Bacilli</taxon>
        <taxon>Bacillales</taxon>
        <taxon>Bacillaceae</taxon>
        <taxon>Priestia</taxon>
    </lineage>
</organism>
<evidence type="ECO:0000259" key="8">
    <source>
        <dbReference type="PROSITE" id="PS50928"/>
    </source>
</evidence>
<dbReference type="CDD" id="cd06261">
    <property type="entry name" value="TM_PBP2"/>
    <property type="match status" value="1"/>
</dbReference>
<dbReference type="InterPro" id="IPR051393">
    <property type="entry name" value="ABC_transporter_permease"/>
</dbReference>
<reference evidence="9 10" key="2">
    <citation type="submission" date="2020-04" db="EMBL/GenBank/DDBJ databases">
        <authorList>
            <person name="Fomenkov A."/>
            <person name="Anton B.P."/>
            <person name="Roberts R.J."/>
        </authorList>
    </citation>
    <scope>NUCLEOTIDE SEQUENCE [LARGE SCALE GENOMIC DNA]</scope>
    <source>
        <strain evidence="9 10">S2</strain>
    </source>
</reference>
<dbReference type="Proteomes" id="UP000501868">
    <property type="component" value="Chromosome"/>
</dbReference>
<feature type="transmembrane region" description="Helical" evidence="7">
    <location>
        <begin position="204"/>
        <end position="225"/>
    </location>
</feature>
<protein>
    <submittedName>
        <fullName evidence="9">Sugar ABC transporter permease</fullName>
    </submittedName>
</protein>
<keyword evidence="3" id="KW-1003">Cell membrane</keyword>
<proteinExistence type="inferred from homology"/>
<evidence type="ECO:0000256" key="2">
    <source>
        <dbReference type="ARBA" id="ARBA00022448"/>
    </source>
</evidence>
<dbReference type="SUPFAM" id="SSF161098">
    <property type="entry name" value="MetI-like"/>
    <property type="match status" value="1"/>
</dbReference>
<dbReference type="PROSITE" id="PS50928">
    <property type="entry name" value="ABC_TM1"/>
    <property type="match status" value="1"/>
</dbReference>
<evidence type="ECO:0000256" key="7">
    <source>
        <dbReference type="RuleBase" id="RU363032"/>
    </source>
</evidence>
<keyword evidence="5 7" id="KW-1133">Transmembrane helix</keyword>
<dbReference type="Gene3D" id="1.10.3720.10">
    <property type="entry name" value="MetI-like"/>
    <property type="match status" value="1"/>
</dbReference>
<feature type="transmembrane region" description="Helical" evidence="7">
    <location>
        <begin position="105"/>
        <end position="125"/>
    </location>
</feature>
<feature type="transmembrane region" description="Helical" evidence="7">
    <location>
        <begin position="7"/>
        <end position="35"/>
    </location>
</feature>
<feature type="transmembrane region" description="Helical" evidence="7">
    <location>
        <begin position="167"/>
        <end position="183"/>
    </location>
</feature>
<evidence type="ECO:0000256" key="1">
    <source>
        <dbReference type="ARBA" id="ARBA00004651"/>
    </source>
</evidence>
<feature type="domain" description="ABC transmembrane type-1" evidence="8">
    <location>
        <begin position="67"/>
        <end position="280"/>
    </location>
</feature>
<comment type="subcellular location">
    <subcellularLocation>
        <location evidence="1 7">Cell membrane</location>
        <topology evidence="1 7">Multi-pass membrane protein</topology>
    </subcellularLocation>
</comment>